<keyword evidence="2" id="KW-0645">Protease</keyword>
<feature type="domain" description="Coenzyme PQQ synthesis protein F-like C-terminal lobe" evidence="11">
    <location>
        <begin position="784"/>
        <end position="882"/>
    </location>
</feature>
<keyword evidence="5" id="KW-0862">Zinc</keyword>
<keyword evidence="13" id="KW-1185">Reference proteome</keyword>
<dbReference type="EMBL" id="CAJVCH010371110">
    <property type="protein sequence ID" value="CAG7816471.1"/>
    <property type="molecule type" value="Genomic_DNA"/>
</dbReference>
<feature type="domain" description="Peptidase M16 N-terminal" evidence="8">
    <location>
        <begin position="76"/>
        <end position="211"/>
    </location>
</feature>
<dbReference type="Pfam" id="PF05193">
    <property type="entry name" value="Peptidase_M16_C"/>
    <property type="match status" value="1"/>
</dbReference>
<dbReference type="GO" id="GO:0004222">
    <property type="term" value="F:metalloendopeptidase activity"/>
    <property type="evidence" value="ECO:0007669"/>
    <property type="project" value="InterPro"/>
</dbReference>
<evidence type="ECO:0000313" key="12">
    <source>
        <dbReference type="EMBL" id="CAG7816471.1"/>
    </source>
</evidence>
<dbReference type="Proteomes" id="UP000708208">
    <property type="component" value="Unassembled WGS sequence"/>
</dbReference>
<dbReference type="Pfam" id="PF22456">
    <property type="entry name" value="PqqF-like_C_4"/>
    <property type="match status" value="1"/>
</dbReference>
<comment type="caution">
    <text evidence="12">The sequence shown here is derived from an EMBL/GenBank/DDBJ whole genome shotgun (WGS) entry which is preliminary data.</text>
</comment>
<dbReference type="GO" id="GO:0005739">
    <property type="term" value="C:mitochondrion"/>
    <property type="evidence" value="ECO:0007669"/>
    <property type="project" value="TreeGrafter"/>
</dbReference>
<dbReference type="InterPro" id="IPR054734">
    <property type="entry name" value="PqqF-like_C_4"/>
</dbReference>
<keyword evidence="3" id="KW-0479">Metal-binding</keyword>
<evidence type="ECO:0000256" key="7">
    <source>
        <dbReference type="RuleBase" id="RU004447"/>
    </source>
</evidence>
<dbReference type="InterPro" id="IPR032632">
    <property type="entry name" value="Peptidase_M16_M"/>
</dbReference>
<dbReference type="FunFam" id="3.30.830.10:FF:000004">
    <property type="entry name" value="Putative insulin-degrading enzyme"/>
    <property type="match status" value="1"/>
</dbReference>
<name>A0A8J2KN03_9HEXA</name>
<feature type="domain" description="Peptidase M16 C-terminal" evidence="9">
    <location>
        <begin position="241"/>
        <end position="417"/>
    </location>
</feature>
<evidence type="ECO:0000256" key="4">
    <source>
        <dbReference type="ARBA" id="ARBA00022801"/>
    </source>
</evidence>
<evidence type="ECO:0000259" key="11">
    <source>
        <dbReference type="Pfam" id="PF22456"/>
    </source>
</evidence>
<evidence type="ECO:0000259" key="9">
    <source>
        <dbReference type="Pfam" id="PF05193"/>
    </source>
</evidence>
<dbReference type="GO" id="GO:0005829">
    <property type="term" value="C:cytosol"/>
    <property type="evidence" value="ECO:0007669"/>
    <property type="project" value="TreeGrafter"/>
</dbReference>
<dbReference type="PROSITE" id="PS00143">
    <property type="entry name" value="INSULINASE"/>
    <property type="match status" value="1"/>
</dbReference>
<reference evidence="12" key="1">
    <citation type="submission" date="2021-06" db="EMBL/GenBank/DDBJ databases">
        <authorList>
            <person name="Hodson N. C."/>
            <person name="Mongue J. A."/>
            <person name="Jaron S. K."/>
        </authorList>
    </citation>
    <scope>NUCLEOTIDE SEQUENCE</scope>
</reference>
<dbReference type="FunFam" id="3.30.830.10:FF:000005">
    <property type="entry name" value="nardilysin isoform X1"/>
    <property type="match status" value="1"/>
</dbReference>
<dbReference type="OrthoDB" id="952271at2759"/>
<accession>A0A8J2KN03</accession>
<evidence type="ECO:0000256" key="2">
    <source>
        <dbReference type="ARBA" id="ARBA00022670"/>
    </source>
</evidence>
<dbReference type="GO" id="GO:0043171">
    <property type="term" value="P:peptide catabolic process"/>
    <property type="evidence" value="ECO:0007669"/>
    <property type="project" value="TreeGrafter"/>
</dbReference>
<feature type="domain" description="Peptidase M16 middle/third" evidence="10">
    <location>
        <begin position="632"/>
        <end position="678"/>
    </location>
</feature>
<dbReference type="InterPro" id="IPR001431">
    <property type="entry name" value="Pept_M16_Zn_BS"/>
</dbReference>
<dbReference type="Pfam" id="PF16187">
    <property type="entry name" value="Peptidase_M16_M"/>
    <property type="match status" value="2"/>
</dbReference>
<comment type="similarity">
    <text evidence="1 7">Belongs to the peptidase M16 family.</text>
</comment>
<feature type="domain" description="Peptidase M16 middle/third" evidence="10">
    <location>
        <begin position="423"/>
        <end position="627"/>
    </location>
</feature>
<evidence type="ECO:0000256" key="1">
    <source>
        <dbReference type="ARBA" id="ARBA00007261"/>
    </source>
</evidence>
<evidence type="ECO:0008006" key="14">
    <source>
        <dbReference type="Google" id="ProtNLM"/>
    </source>
</evidence>
<gene>
    <name evidence="12" type="ORF">AFUS01_LOCUS27089</name>
</gene>
<protein>
    <recommendedName>
        <fullName evidence="14">Insulin-degrading enzyme</fullName>
    </recommendedName>
</protein>
<evidence type="ECO:0000256" key="5">
    <source>
        <dbReference type="ARBA" id="ARBA00022833"/>
    </source>
</evidence>
<dbReference type="GO" id="GO:0051603">
    <property type="term" value="P:proteolysis involved in protein catabolic process"/>
    <property type="evidence" value="ECO:0007669"/>
    <property type="project" value="TreeGrafter"/>
</dbReference>
<evidence type="ECO:0000313" key="13">
    <source>
        <dbReference type="Proteomes" id="UP000708208"/>
    </source>
</evidence>
<dbReference type="InterPro" id="IPR011765">
    <property type="entry name" value="Pept_M16_N"/>
</dbReference>
<evidence type="ECO:0000256" key="6">
    <source>
        <dbReference type="ARBA" id="ARBA00023049"/>
    </source>
</evidence>
<dbReference type="AlphaFoldDB" id="A0A8J2KN03"/>
<dbReference type="PANTHER" id="PTHR43690:SF18">
    <property type="entry name" value="INSULIN-DEGRADING ENZYME-RELATED"/>
    <property type="match status" value="1"/>
</dbReference>
<evidence type="ECO:0000256" key="3">
    <source>
        <dbReference type="ARBA" id="ARBA00022723"/>
    </source>
</evidence>
<evidence type="ECO:0000259" key="10">
    <source>
        <dbReference type="Pfam" id="PF16187"/>
    </source>
</evidence>
<dbReference type="InterPro" id="IPR050626">
    <property type="entry name" value="Peptidase_M16"/>
</dbReference>
<dbReference type="InterPro" id="IPR007863">
    <property type="entry name" value="Peptidase_M16_C"/>
</dbReference>
<organism evidence="12 13">
    <name type="scientific">Allacma fusca</name>
    <dbReference type="NCBI Taxonomy" id="39272"/>
    <lineage>
        <taxon>Eukaryota</taxon>
        <taxon>Metazoa</taxon>
        <taxon>Ecdysozoa</taxon>
        <taxon>Arthropoda</taxon>
        <taxon>Hexapoda</taxon>
        <taxon>Collembola</taxon>
        <taxon>Symphypleona</taxon>
        <taxon>Sminthuridae</taxon>
        <taxon>Allacma</taxon>
    </lineage>
</organism>
<sequence>MNTRTFETKPCQDHMKLRRRGFKPAPHLLVVSRLASSFSLKTNPSGIMSQVLPPVVKSPLDTREYRALLLSNKLKVLCCSDSTTDKSAASLSVAAGSMNDPENVPGLAHFCEHMLFLGTKKYPVENDYSKFLAENGGSSNAYTARDHTNYYFDVAPEALESTLDRFAQFFISPLFTESATEREINAVHSEHEKNIPVDAWRSHQLELSTANKNHPYSRFATGNRKTLWDDTRKNGIDVCSSLKEYHRQYYSSNIMSLAVLGKETLDDLQVMVEKMFCEVKNFDIPLPRWEESPYTSEQLQKRLSVVPIKDVRYLTMLFPVPDYTKSYKSSADGYVSHLLGHEGEGSLLSLLKARNWVNALETANSIPARGFGTYKLAVDLTPEGLKHVDDIVDHVFQYLKMLTTKGPQKWIWEEMRDVNAVIFRFKDKQRPQSFVSNLTSIMQDYPLEDALSAGYILSDYNEQLINNVLSHLVPSNCRITVTSKDMEPQCSLSEAWYGVKYNLESIDSKALQRWENCEPHPDLKLPSPNAFIPTVFDLKTRDENTSITPRILLNTPFSRVWFLQDNEFKLPKAVVRLESHSALPLVDPLNSNLNYMMVEAVKDALTEYSYSASVAGLYYQITETIYGHEVLDRFDVIKEQQIRTLRNWKDNQPYSHATYHMTTLLREKRWTNEELLEAMKDVTLEKVISYAQEFVSKLKLEWLLFGNLTAQESLELVNKCQSFYEAIGSQPILASQAVLLREVELPTGSNYIFKSEHHSHLSSCVAVLFQAGLQDTKNNVIVELLEHIAHEPCFNQLRTQEQLGYIVFTGVRRASGTQGIQYIVQSDRHPAYVESRIHNFINSFHDLLHALTEEEFLQHRFALRIRKAEKPKKLKDRASTLWSEIVSQQYNFERQDIEIAALDQLTLQEIIQYFDETFGPSAPQRRRLAVHVTSMIEGGAGVNINEVDAQKGDGDYPEDQIAIEDPTEWKTHLPLFPTAKPFLRIPSFLAPSKSKL</sequence>
<keyword evidence="4" id="KW-0378">Hydrolase</keyword>
<dbReference type="GO" id="GO:0046872">
    <property type="term" value="F:metal ion binding"/>
    <property type="evidence" value="ECO:0007669"/>
    <property type="project" value="UniProtKB-KW"/>
</dbReference>
<proteinExistence type="inferred from homology"/>
<dbReference type="Pfam" id="PF00675">
    <property type="entry name" value="Peptidase_M16"/>
    <property type="match status" value="1"/>
</dbReference>
<evidence type="ECO:0000259" key="8">
    <source>
        <dbReference type="Pfam" id="PF00675"/>
    </source>
</evidence>
<keyword evidence="6" id="KW-0482">Metalloprotease</keyword>
<dbReference type="PANTHER" id="PTHR43690">
    <property type="entry name" value="NARDILYSIN"/>
    <property type="match status" value="1"/>
</dbReference>